<protein>
    <recommendedName>
        <fullName evidence="3">Secreted protein</fullName>
    </recommendedName>
</protein>
<organism evidence="2">
    <name type="scientific">Arundo donax</name>
    <name type="common">Giant reed</name>
    <name type="synonym">Donax arundinaceus</name>
    <dbReference type="NCBI Taxonomy" id="35708"/>
    <lineage>
        <taxon>Eukaryota</taxon>
        <taxon>Viridiplantae</taxon>
        <taxon>Streptophyta</taxon>
        <taxon>Embryophyta</taxon>
        <taxon>Tracheophyta</taxon>
        <taxon>Spermatophyta</taxon>
        <taxon>Magnoliopsida</taxon>
        <taxon>Liliopsida</taxon>
        <taxon>Poales</taxon>
        <taxon>Poaceae</taxon>
        <taxon>PACMAD clade</taxon>
        <taxon>Arundinoideae</taxon>
        <taxon>Arundineae</taxon>
        <taxon>Arundo</taxon>
    </lineage>
</organism>
<accession>A0A0A9D5T2</accession>
<sequence length="59" mass="6862">MHSCLCLCGLRLHWFALLRFVWSAFLDRLIQPSILQYHAILLDEMVILTYDVLSGAVQK</sequence>
<name>A0A0A9D5T2_ARUDO</name>
<dbReference type="EMBL" id="GBRH01214749">
    <property type="protein sequence ID" value="JAD83146.1"/>
    <property type="molecule type" value="Transcribed_RNA"/>
</dbReference>
<reference evidence="2" key="1">
    <citation type="submission" date="2014-09" db="EMBL/GenBank/DDBJ databases">
        <authorList>
            <person name="Magalhaes I.L.F."/>
            <person name="Oliveira U."/>
            <person name="Santos F.R."/>
            <person name="Vidigal T.H.D.A."/>
            <person name="Brescovit A.D."/>
            <person name="Santos A.J."/>
        </authorList>
    </citation>
    <scope>NUCLEOTIDE SEQUENCE</scope>
    <source>
        <tissue evidence="2">Shoot tissue taken approximately 20 cm above the soil surface</tissue>
    </source>
</reference>
<reference evidence="2" key="2">
    <citation type="journal article" date="2015" name="Data Brief">
        <title>Shoot transcriptome of the giant reed, Arundo donax.</title>
        <authorList>
            <person name="Barrero R.A."/>
            <person name="Guerrero F.D."/>
            <person name="Moolhuijzen P."/>
            <person name="Goolsby J.A."/>
            <person name="Tidwell J."/>
            <person name="Bellgard S.E."/>
            <person name="Bellgard M.I."/>
        </authorList>
    </citation>
    <scope>NUCLEOTIDE SEQUENCE</scope>
    <source>
        <tissue evidence="2">Shoot tissue taken approximately 20 cm above the soil surface</tissue>
    </source>
</reference>
<feature type="signal peptide" evidence="1">
    <location>
        <begin position="1"/>
        <end position="23"/>
    </location>
</feature>
<dbReference type="AlphaFoldDB" id="A0A0A9D5T2"/>
<evidence type="ECO:0000256" key="1">
    <source>
        <dbReference type="SAM" id="SignalP"/>
    </source>
</evidence>
<feature type="chain" id="PRO_5002061113" description="Secreted protein" evidence="1">
    <location>
        <begin position="24"/>
        <end position="59"/>
    </location>
</feature>
<evidence type="ECO:0008006" key="3">
    <source>
        <dbReference type="Google" id="ProtNLM"/>
    </source>
</evidence>
<evidence type="ECO:0000313" key="2">
    <source>
        <dbReference type="EMBL" id="JAD83146.1"/>
    </source>
</evidence>
<proteinExistence type="predicted"/>
<keyword evidence="1" id="KW-0732">Signal</keyword>